<dbReference type="AlphaFoldDB" id="A0A433RR42"/>
<sequence length="199" mass="23313">MTTDRKKKALETRQKLLDTALKLFAKRGFEHVSIAQITTTCGVSKGTFYTHFATKYDIVLEKFQEFDAHYVEAAKKIDENLSPPQKIIALYDEQMIYLTTVVGKDIMRTVYTAAMTNQVEHVHYLIHPQRTIFELIRRYLEEGVEQNIFRKDLSFEAIEKMIQRAMRANVYDWLIHAEDFDLIKEMHVFTTTLLDGIRA</sequence>
<evidence type="ECO:0000259" key="3">
    <source>
        <dbReference type="PROSITE" id="PS50977"/>
    </source>
</evidence>
<feature type="DNA-binding region" description="H-T-H motif" evidence="2">
    <location>
        <begin position="33"/>
        <end position="52"/>
    </location>
</feature>
<evidence type="ECO:0000256" key="1">
    <source>
        <dbReference type="ARBA" id="ARBA00023125"/>
    </source>
</evidence>
<dbReference type="SUPFAM" id="SSF46689">
    <property type="entry name" value="Homeodomain-like"/>
    <property type="match status" value="1"/>
</dbReference>
<dbReference type="PROSITE" id="PS50977">
    <property type="entry name" value="HTH_TETR_2"/>
    <property type="match status" value="1"/>
</dbReference>
<dbReference type="Pfam" id="PF00440">
    <property type="entry name" value="TetR_N"/>
    <property type="match status" value="1"/>
</dbReference>
<dbReference type="InterPro" id="IPR001647">
    <property type="entry name" value="HTH_TetR"/>
</dbReference>
<dbReference type="PROSITE" id="PS01081">
    <property type="entry name" value="HTH_TETR_1"/>
    <property type="match status" value="1"/>
</dbReference>
<name>A0A433RR42_9BACL</name>
<dbReference type="PRINTS" id="PR00455">
    <property type="entry name" value="HTHTETR"/>
</dbReference>
<organism evidence="4 5">
    <name type="scientific">Candidatus Kurthia intestinigallinarum</name>
    <dbReference type="NCBI Taxonomy" id="1562256"/>
    <lineage>
        <taxon>Bacteria</taxon>
        <taxon>Bacillati</taxon>
        <taxon>Bacillota</taxon>
        <taxon>Bacilli</taxon>
        <taxon>Bacillales</taxon>
        <taxon>Caryophanaceae</taxon>
        <taxon>Kurthia</taxon>
    </lineage>
</organism>
<feature type="domain" description="HTH tetR-type" evidence="3">
    <location>
        <begin position="10"/>
        <end position="70"/>
    </location>
</feature>
<dbReference type="GO" id="GO:0003677">
    <property type="term" value="F:DNA binding"/>
    <property type="evidence" value="ECO:0007669"/>
    <property type="project" value="UniProtKB-UniRule"/>
</dbReference>
<dbReference type="InterPro" id="IPR023772">
    <property type="entry name" value="DNA-bd_HTH_TetR-type_CS"/>
</dbReference>
<comment type="caution">
    <text evidence="4">The sequence shown here is derived from an EMBL/GenBank/DDBJ whole genome shotgun (WGS) entry which is preliminary data.</text>
</comment>
<dbReference type="Gene3D" id="1.10.357.10">
    <property type="entry name" value="Tetracycline Repressor, domain 2"/>
    <property type="match status" value="1"/>
</dbReference>
<dbReference type="Proteomes" id="UP000288623">
    <property type="component" value="Unassembled WGS sequence"/>
</dbReference>
<dbReference type="OrthoDB" id="9814200at2"/>
<dbReference type="PANTHER" id="PTHR43479:SF11">
    <property type="entry name" value="ACREF_ENVCD OPERON REPRESSOR-RELATED"/>
    <property type="match status" value="1"/>
</dbReference>
<protein>
    <submittedName>
        <fullName evidence="4">TetR family transcriptional regulator</fullName>
    </submittedName>
</protein>
<evidence type="ECO:0000313" key="5">
    <source>
        <dbReference type="Proteomes" id="UP000288623"/>
    </source>
</evidence>
<keyword evidence="5" id="KW-1185">Reference proteome</keyword>
<keyword evidence="1 2" id="KW-0238">DNA-binding</keyword>
<evidence type="ECO:0000256" key="2">
    <source>
        <dbReference type="PROSITE-ProRule" id="PRU00335"/>
    </source>
</evidence>
<accession>A0A433RR42</accession>
<proteinExistence type="predicted"/>
<evidence type="ECO:0000313" key="4">
    <source>
        <dbReference type="EMBL" id="RUS53084.1"/>
    </source>
</evidence>
<dbReference type="RefSeq" id="WP_126991630.1">
    <property type="nucleotide sequence ID" value="NZ_JTFC01000041.1"/>
</dbReference>
<dbReference type="SUPFAM" id="SSF48498">
    <property type="entry name" value="Tetracyclin repressor-like, C-terminal domain"/>
    <property type="match status" value="1"/>
</dbReference>
<gene>
    <name evidence="4" type="ORF">QI30_16140</name>
</gene>
<dbReference type="InterPro" id="IPR009057">
    <property type="entry name" value="Homeodomain-like_sf"/>
</dbReference>
<dbReference type="EMBL" id="JTFC01000041">
    <property type="protein sequence ID" value="RUS53084.1"/>
    <property type="molecule type" value="Genomic_DNA"/>
</dbReference>
<reference evidence="4 5" key="1">
    <citation type="submission" date="2014-11" db="EMBL/GenBank/DDBJ databases">
        <title>Genome sequence and analysis of novel Kurthia sp.</title>
        <authorList>
            <person name="Lawson J.N."/>
            <person name="Gonzalez J.E."/>
            <person name="Rinauldi L."/>
            <person name="Xuan Z."/>
            <person name="Firman A."/>
            <person name="Shaddox L."/>
            <person name="Trudeau A."/>
            <person name="Shah S."/>
            <person name="Reiman D."/>
        </authorList>
    </citation>
    <scope>NUCLEOTIDE SEQUENCE [LARGE SCALE GENOMIC DNA]</scope>
    <source>
        <strain evidence="4 5">3B1D</strain>
    </source>
</reference>
<dbReference type="PANTHER" id="PTHR43479">
    <property type="entry name" value="ACREF/ENVCD OPERON REPRESSOR-RELATED"/>
    <property type="match status" value="1"/>
</dbReference>
<dbReference type="Pfam" id="PF08359">
    <property type="entry name" value="TetR_C_4"/>
    <property type="match status" value="1"/>
</dbReference>
<dbReference type="InterPro" id="IPR050624">
    <property type="entry name" value="HTH-type_Tx_Regulator"/>
</dbReference>
<dbReference type="InterPro" id="IPR013570">
    <property type="entry name" value="Tscrpt_reg_YsiA_C"/>
</dbReference>
<dbReference type="InterPro" id="IPR036271">
    <property type="entry name" value="Tet_transcr_reg_TetR-rel_C_sf"/>
</dbReference>